<gene>
    <name evidence="1" type="ORF">OMM_02652</name>
</gene>
<comment type="caution">
    <text evidence="1">The sequence shown here is derived from an EMBL/GenBank/DDBJ whole genome shotgun (WGS) entry which is preliminary data.</text>
</comment>
<evidence type="ECO:0008006" key="3">
    <source>
        <dbReference type="Google" id="ProtNLM"/>
    </source>
</evidence>
<evidence type="ECO:0000313" key="1">
    <source>
        <dbReference type="EMBL" id="ETR71228.1"/>
    </source>
</evidence>
<dbReference type="InterPro" id="IPR027417">
    <property type="entry name" value="P-loop_NTPase"/>
</dbReference>
<evidence type="ECO:0000313" key="2">
    <source>
        <dbReference type="Proteomes" id="UP000189670"/>
    </source>
</evidence>
<protein>
    <recommendedName>
        <fullName evidence="3">Orc1-like AAA ATPase domain-containing protein</fullName>
    </recommendedName>
</protein>
<dbReference type="EMBL" id="ATBP01000302">
    <property type="protein sequence ID" value="ETR71228.1"/>
    <property type="molecule type" value="Genomic_DNA"/>
</dbReference>
<proteinExistence type="predicted"/>
<dbReference type="AlphaFoldDB" id="A0A1V1P8V1"/>
<name>A0A1V1P8V1_9BACT</name>
<reference evidence="2" key="1">
    <citation type="submission" date="2012-11" db="EMBL/GenBank/DDBJ databases">
        <authorList>
            <person name="Lucero-Rivera Y.E."/>
            <person name="Tovar-Ramirez D."/>
        </authorList>
    </citation>
    <scope>NUCLEOTIDE SEQUENCE [LARGE SCALE GENOMIC DNA]</scope>
    <source>
        <strain evidence="2">Araruama</strain>
    </source>
</reference>
<dbReference type="Gene3D" id="3.40.50.300">
    <property type="entry name" value="P-loop containing nucleotide triphosphate hydrolases"/>
    <property type="match status" value="1"/>
</dbReference>
<organism evidence="1 2">
    <name type="scientific">Candidatus Magnetoglobus multicellularis str. Araruama</name>
    <dbReference type="NCBI Taxonomy" id="890399"/>
    <lineage>
        <taxon>Bacteria</taxon>
        <taxon>Pseudomonadati</taxon>
        <taxon>Thermodesulfobacteriota</taxon>
        <taxon>Desulfobacteria</taxon>
        <taxon>Desulfobacterales</taxon>
        <taxon>Desulfobacteraceae</taxon>
        <taxon>Candidatus Magnetoglobus</taxon>
    </lineage>
</organism>
<accession>A0A1V1P8V1</accession>
<dbReference type="SUPFAM" id="SSF52540">
    <property type="entry name" value="P-loop containing nucleoside triphosphate hydrolases"/>
    <property type="match status" value="1"/>
</dbReference>
<sequence>MQTDRTVMQQAKTIQDIIALKNNTHLNRETVNLFYVKPPTPIANKIPRYFQAMHDHPQKMLLLGPRGSGKRTLLCYLAQNQLERFHCISIHLLSTLNPMDISQVDILFCLLLRLIDDVNQTQKRLDPSVLNNIYQQLHDEQLIERVHFKKSEAGEAEGTKIGFVQSFIRAIVEALSTSGYEIRNRIRDAFEPRIRLFIKSAQGLIDYINRTHQPDGRVLLIMFDDLGQFDQNTAELFFQNHLPLTERLNAHIIYTMPDFIRFSSFFPTVIQRLDRVEYLRITPLVNQDQTSFNRGKQYMKEVICKRIDSQLLSEDILDGIITASGGMLNDAFYLLFETAVYTLTEMPDSHVLQQDAFEKAMARFIRQKFQQLNYQQASLLKNLDFSNTAWVGNSDISGLIMKNFLVEYENDSNVWFDTHPLVKRGVCTV</sequence>
<dbReference type="Proteomes" id="UP000189670">
    <property type="component" value="Unassembled WGS sequence"/>
</dbReference>